<organism evidence="2 4">
    <name type="scientific">Astrephomene gubernaculifera</name>
    <dbReference type="NCBI Taxonomy" id="47775"/>
    <lineage>
        <taxon>Eukaryota</taxon>
        <taxon>Viridiplantae</taxon>
        <taxon>Chlorophyta</taxon>
        <taxon>core chlorophytes</taxon>
        <taxon>Chlorophyceae</taxon>
        <taxon>CS clade</taxon>
        <taxon>Chlamydomonadales</taxon>
        <taxon>Astrephomenaceae</taxon>
        <taxon>Astrephomene</taxon>
    </lineage>
</organism>
<dbReference type="EMBL" id="BMAR01000010">
    <property type="protein sequence ID" value="GFR45458.1"/>
    <property type="molecule type" value="Genomic_DNA"/>
</dbReference>
<sequence length="278" mass="29279">MVTKAIRRFADSTAANNHAPGQDAPPGHEGLGAPHQWHQPVRGPPAAHASPASRGSFPGRQQDGGDPRPHVASCHPLPPRPGGHGGCPQLFKEPVMQQLVEAMSRAPHARGPNHGGTSQPPQPPAQPQYQYQAPPPQQHQYGGAHQAWRQGREDPMEPIRAAAAASRLGRMSDQQLRQELTVRNICLARQGCAPRVQLNAHPPGPAGGGTKPGPPPPAAWPAQPPPQAGGQPASGRFPAGPPPGAGAASAGFQACRSPDHELWRHELAQRMQRARSLG</sequence>
<feature type="compositionally biased region" description="Pro residues" evidence="1">
    <location>
        <begin position="212"/>
        <end position="227"/>
    </location>
</feature>
<protein>
    <submittedName>
        <fullName evidence="2">Uncharacterized protein</fullName>
    </submittedName>
</protein>
<keyword evidence="4" id="KW-1185">Reference proteome</keyword>
<reference evidence="2" key="1">
    <citation type="submission" date="2020-08" db="EMBL/GenBank/DDBJ databases">
        <authorList>
            <person name="Yamashita S."/>
            <person name="Nozaki H."/>
        </authorList>
    </citation>
    <scope>NUCLEOTIDE SEQUENCE</scope>
    <source>
        <strain evidence="2">NIES-4017</strain>
    </source>
</reference>
<name>A0AAD3DRP9_9CHLO</name>
<gene>
    <name evidence="3" type="ORF">Agub_g14893</name>
    <name evidence="2" type="ORF">Agub_g6855</name>
</gene>
<evidence type="ECO:0000313" key="3">
    <source>
        <dbReference type="EMBL" id="GFR52349.1"/>
    </source>
</evidence>
<reference evidence="2 4" key="2">
    <citation type="journal article" date="2021" name="Sci. Rep.">
        <title>Genome sequencing of the multicellular alga Astrephomene provides insights into convergent evolution of germ-soma differentiation.</title>
        <authorList>
            <person name="Yamashita S."/>
            <person name="Yamamoto K."/>
            <person name="Matsuzaki R."/>
            <person name="Suzuki S."/>
            <person name="Yamaguchi H."/>
            <person name="Hirooka S."/>
            <person name="Minakuchi Y."/>
            <person name="Miyagishima S."/>
            <person name="Kawachi M."/>
            <person name="Toyoda A."/>
            <person name="Nozaki H."/>
        </authorList>
    </citation>
    <scope>NUCLEOTIDE SEQUENCE [LARGE SCALE GENOMIC DNA]</scope>
    <source>
        <strain evidence="2 4">NIES-4017</strain>
    </source>
</reference>
<feature type="region of interest" description="Disordered" evidence="1">
    <location>
        <begin position="196"/>
        <end position="257"/>
    </location>
</feature>
<feature type="region of interest" description="Disordered" evidence="1">
    <location>
        <begin position="107"/>
        <end position="172"/>
    </location>
</feature>
<dbReference type="EMBL" id="BMAR01000062">
    <property type="protein sequence ID" value="GFR52349.1"/>
    <property type="molecule type" value="Genomic_DNA"/>
</dbReference>
<feature type="compositionally biased region" description="Low complexity" evidence="1">
    <location>
        <begin position="127"/>
        <end position="147"/>
    </location>
</feature>
<evidence type="ECO:0000256" key="1">
    <source>
        <dbReference type="SAM" id="MobiDB-lite"/>
    </source>
</evidence>
<feature type="region of interest" description="Disordered" evidence="1">
    <location>
        <begin position="1"/>
        <end position="90"/>
    </location>
</feature>
<dbReference type="AlphaFoldDB" id="A0AAD3DRP9"/>
<dbReference type="Proteomes" id="UP001054857">
    <property type="component" value="Unassembled WGS sequence"/>
</dbReference>
<feature type="compositionally biased region" description="Low complexity" evidence="1">
    <location>
        <begin position="228"/>
        <end position="238"/>
    </location>
</feature>
<proteinExistence type="predicted"/>
<accession>A0AAD3DRP9</accession>
<comment type="caution">
    <text evidence="2">The sequence shown here is derived from an EMBL/GenBank/DDBJ whole genome shotgun (WGS) entry which is preliminary data.</text>
</comment>
<evidence type="ECO:0000313" key="2">
    <source>
        <dbReference type="EMBL" id="GFR45458.1"/>
    </source>
</evidence>
<evidence type="ECO:0000313" key="4">
    <source>
        <dbReference type="Proteomes" id="UP001054857"/>
    </source>
</evidence>